<proteinExistence type="predicted"/>
<dbReference type="Proteomes" id="UP000535406">
    <property type="component" value="Unassembled WGS sequence"/>
</dbReference>
<comment type="caution">
    <text evidence="1">The sequence shown here is derived from an EMBL/GenBank/DDBJ whole genome shotgun (WGS) entry which is preliminary data.</text>
</comment>
<evidence type="ECO:0000313" key="1">
    <source>
        <dbReference type="EMBL" id="MBB5041908.1"/>
    </source>
</evidence>
<name>A0A7W7YT97_9HYPH</name>
<accession>A0A7W7YT97</accession>
<evidence type="ECO:0000313" key="2">
    <source>
        <dbReference type="Proteomes" id="UP000535406"/>
    </source>
</evidence>
<dbReference type="EMBL" id="JACHIK010000003">
    <property type="protein sequence ID" value="MBB5041908.1"/>
    <property type="molecule type" value="Genomic_DNA"/>
</dbReference>
<organism evidence="1 2">
    <name type="scientific">Shinella fusca</name>
    <dbReference type="NCBI Taxonomy" id="544480"/>
    <lineage>
        <taxon>Bacteria</taxon>
        <taxon>Pseudomonadati</taxon>
        <taxon>Pseudomonadota</taxon>
        <taxon>Alphaproteobacteria</taxon>
        <taxon>Hyphomicrobiales</taxon>
        <taxon>Rhizobiaceae</taxon>
        <taxon>Shinella</taxon>
    </lineage>
</organism>
<dbReference type="AlphaFoldDB" id="A0A7W7YT97"/>
<dbReference type="RefSeq" id="WP_184142013.1">
    <property type="nucleotide sequence ID" value="NZ_JACHIK010000003.1"/>
</dbReference>
<protein>
    <submittedName>
        <fullName evidence="1">Uncharacterized protein</fullName>
    </submittedName>
</protein>
<keyword evidence="2" id="KW-1185">Reference proteome</keyword>
<sequence>MSLDYTIRLYELLPDGKLEALGGGPISRFVGACPNVGDTIARREILSETFQFYSVQRRIFVDSADGDEGWAVVIRATDASPFLTKVAEEWIDETKFWREVDEQERREEYEKAAATKGTIEWSRRNTAERAKYRPQYGLDGREMGVLRFMSKNRKRNTIDRIPQAGEKTMRKLSEIGVVRAGENDPRGEQQWYLTKEGRAELKRWDTWTNWKYE</sequence>
<reference evidence="1 2" key="1">
    <citation type="submission" date="2020-08" db="EMBL/GenBank/DDBJ databases">
        <title>Genomic Encyclopedia of Type Strains, Phase IV (KMG-IV): sequencing the most valuable type-strain genomes for metagenomic binning, comparative biology and taxonomic classification.</title>
        <authorList>
            <person name="Goeker M."/>
        </authorList>
    </citation>
    <scope>NUCLEOTIDE SEQUENCE [LARGE SCALE GENOMIC DNA]</scope>
    <source>
        <strain evidence="1 2">DSM 21319</strain>
    </source>
</reference>
<gene>
    <name evidence="1" type="ORF">HNQ66_001291</name>
</gene>